<protein>
    <submittedName>
        <fullName evidence="3">Glyoxalase</fullName>
    </submittedName>
    <submittedName>
        <fullName evidence="2">VOC family protein</fullName>
    </submittedName>
</protein>
<dbReference type="CDD" id="cd06587">
    <property type="entry name" value="VOC"/>
    <property type="match status" value="1"/>
</dbReference>
<sequence>MTPSIRLRSVVLDCPDARALARFYAGFAGGTPEDADPEWVVLRLPDGPRICFQRAPGHVPPRWPGEGRDEQQFHLDFDAGPTWEGIEAAEQRVLALGARPLARCDEEDFRVYADPAGHPFCLCRIDTP</sequence>
<dbReference type="AlphaFoldDB" id="A0A3Q9KVE4"/>
<proteinExistence type="predicted"/>
<reference evidence="3 5" key="1">
    <citation type="submission" date="2018-04" db="EMBL/GenBank/DDBJ databases">
        <title>Complete genome sequences of Streptomyces griseoviridis K61 and characterization of antagonistic properties of biological control agents.</title>
        <authorList>
            <person name="Mariita R.M."/>
            <person name="Sello J.K."/>
        </authorList>
    </citation>
    <scope>NUCLEOTIDE SEQUENCE [LARGE SCALE GENOMIC DNA]</scope>
    <source>
        <strain evidence="3 5">K61</strain>
    </source>
</reference>
<dbReference type="EMBL" id="CP029078">
    <property type="protein sequence ID" value="QCN86298.1"/>
    <property type="molecule type" value="Genomic_DNA"/>
</dbReference>
<feature type="domain" description="Glyoxalase-like" evidence="1">
    <location>
        <begin position="9"/>
        <end position="123"/>
    </location>
</feature>
<dbReference type="InterPro" id="IPR029068">
    <property type="entry name" value="Glyas_Bleomycin-R_OHBP_Dase"/>
</dbReference>
<name>A0A3Q9KVE4_STRGD</name>
<dbReference type="EMBL" id="CP034687">
    <property type="protein sequence ID" value="AZS86844.1"/>
    <property type="molecule type" value="Genomic_DNA"/>
</dbReference>
<dbReference type="PANTHER" id="PTHR35908">
    <property type="entry name" value="HYPOTHETICAL FUSION PROTEIN"/>
    <property type="match status" value="1"/>
</dbReference>
<dbReference type="SUPFAM" id="SSF54593">
    <property type="entry name" value="Glyoxalase/Bleomycin resistance protein/Dihydroxybiphenyl dioxygenase"/>
    <property type="match status" value="1"/>
</dbReference>
<dbReference type="Gene3D" id="3.10.180.10">
    <property type="entry name" value="2,3-Dihydroxybiphenyl 1,2-Dioxygenase, domain 1"/>
    <property type="match status" value="1"/>
</dbReference>
<dbReference type="PANTHER" id="PTHR35908:SF1">
    <property type="entry name" value="CONSERVED PROTEIN"/>
    <property type="match status" value="1"/>
</dbReference>
<evidence type="ECO:0000313" key="2">
    <source>
        <dbReference type="EMBL" id="AZS86844.1"/>
    </source>
</evidence>
<dbReference type="OrthoDB" id="1645442at2"/>
<dbReference type="InterPro" id="IPR041581">
    <property type="entry name" value="Glyoxalase_6"/>
</dbReference>
<organism evidence="2 4">
    <name type="scientific">Streptomyces griseoviridis</name>
    <dbReference type="NCBI Taxonomy" id="45398"/>
    <lineage>
        <taxon>Bacteria</taxon>
        <taxon>Bacillati</taxon>
        <taxon>Actinomycetota</taxon>
        <taxon>Actinomycetes</taxon>
        <taxon>Kitasatosporales</taxon>
        <taxon>Streptomycetaceae</taxon>
        <taxon>Streptomyces</taxon>
    </lineage>
</organism>
<evidence type="ECO:0000313" key="3">
    <source>
        <dbReference type="EMBL" id="QCN86298.1"/>
    </source>
</evidence>
<evidence type="ECO:0000313" key="5">
    <source>
        <dbReference type="Proteomes" id="UP000501753"/>
    </source>
</evidence>
<keyword evidence="5" id="KW-1185">Reference proteome</keyword>
<dbReference type="RefSeq" id="WP_127179653.1">
    <property type="nucleotide sequence ID" value="NZ_CP029078.1"/>
</dbReference>
<dbReference type="Proteomes" id="UP000501753">
    <property type="component" value="Chromosome"/>
</dbReference>
<dbReference type="Proteomes" id="UP000271291">
    <property type="component" value="Chromosome"/>
</dbReference>
<evidence type="ECO:0000313" key="4">
    <source>
        <dbReference type="Proteomes" id="UP000271291"/>
    </source>
</evidence>
<reference evidence="2 4" key="2">
    <citation type="submission" date="2018-12" db="EMBL/GenBank/DDBJ databases">
        <title>Streptomyces griseoviridis F1-27 complete genome.</title>
        <authorList>
            <person name="Mariita R.M."/>
            <person name="Sello J.K."/>
        </authorList>
    </citation>
    <scope>NUCLEOTIDE SEQUENCE [LARGE SCALE GENOMIC DNA]</scope>
    <source>
        <strain evidence="2 4">F1-27</strain>
    </source>
</reference>
<accession>A0A3Q9KVE4</accession>
<gene>
    <name evidence="3" type="ORF">DDJ31_16035</name>
    <name evidence="2" type="ORF">ELQ87_23230</name>
</gene>
<evidence type="ECO:0000259" key="1">
    <source>
        <dbReference type="Pfam" id="PF18029"/>
    </source>
</evidence>
<dbReference type="Pfam" id="PF18029">
    <property type="entry name" value="Glyoxalase_6"/>
    <property type="match status" value="1"/>
</dbReference>
<dbReference type="KEGG" id="sgd:ELQ87_23230"/>